<dbReference type="AlphaFoldDB" id="A0A2H0Y183"/>
<dbReference type="Pfam" id="PF10105">
    <property type="entry name" value="DUF2344"/>
    <property type="match status" value="1"/>
</dbReference>
<comment type="caution">
    <text evidence="2">The sequence shown here is derived from an EMBL/GenBank/DDBJ whole genome shotgun (WGS) entry which is preliminary data.</text>
</comment>
<evidence type="ECO:0000313" key="3">
    <source>
        <dbReference type="Proteomes" id="UP000231343"/>
    </source>
</evidence>
<evidence type="ECO:0000313" key="2">
    <source>
        <dbReference type="EMBL" id="PIS30308.1"/>
    </source>
</evidence>
<dbReference type="Proteomes" id="UP000231343">
    <property type="component" value="Unassembled WGS sequence"/>
</dbReference>
<sequence>MQKVKIIYTKGEEVKFISHRNLMNVFFRAIRRVELPIAFSQGFNPHMKISWGQALKVGQSSAREEATLQFADWIKPDEVKARLNQVLPRGLEILEAYVV</sequence>
<feature type="domain" description="DUF2344" evidence="1">
    <location>
        <begin position="3"/>
        <end position="96"/>
    </location>
</feature>
<accession>A0A2H0Y183</accession>
<gene>
    <name evidence="2" type="ORF">COT42_03290</name>
</gene>
<name>A0A2H0Y183_UNCSA</name>
<dbReference type="NCBIfam" id="TIGR03936">
    <property type="entry name" value="sam_1_link_chp"/>
    <property type="match status" value="1"/>
</dbReference>
<protein>
    <recommendedName>
        <fullName evidence="1">DUF2344 domain-containing protein</fullName>
    </recommendedName>
</protein>
<dbReference type="EMBL" id="PEYM01000058">
    <property type="protein sequence ID" value="PIS30308.1"/>
    <property type="molecule type" value="Genomic_DNA"/>
</dbReference>
<reference evidence="2 3" key="1">
    <citation type="submission" date="2017-09" db="EMBL/GenBank/DDBJ databases">
        <title>Depth-based differentiation of microbial function through sediment-hosted aquifers and enrichment of novel symbionts in the deep terrestrial subsurface.</title>
        <authorList>
            <person name="Probst A.J."/>
            <person name="Ladd B."/>
            <person name="Jarett J.K."/>
            <person name="Geller-Mcgrath D.E."/>
            <person name="Sieber C.M."/>
            <person name="Emerson J.B."/>
            <person name="Anantharaman K."/>
            <person name="Thomas B.C."/>
            <person name="Malmstrom R."/>
            <person name="Stieglmeier M."/>
            <person name="Klingl A."/>
            <person name="Woyke T."/>
            <person name="Ryan C.M."/>
            <person name="Banfield J.F."/>
        </authorList>
    </citation>
    <scope>NUCLEOTIDE SEQUENCE [LARGE SCALE GENOMIC DNA]</scope>
    <source>
        <strain evidence="2">CG08_land_8_20_14_0_20_45_16</strain>
    </source>
</reference>
<evidence type="ECO:0000259" key="1">
    <source>
        <dbReference type="Pfam" id="PF10105"/>
    </source>
</evidence>
<proteinExistence type="predicted"/>
<dbReference type="InterPro" id="IPR018768">
    <property type="entry name" value="DUF2344"/>
</dbReference>
<organism evidence="2 3">
    <name type="scientific">Candidatus Saganbacteria bacterium CG08_land_8_20_14_0_20_45_16</name>
    <dbReference type="NCBI Taxonomy" id="2014293"/>
    <lineage>
        <taxon>Bacteria</taxon>
        <taxon>Bacillati</taxon>
        <taxon>Saganbacteria</taxon>
    </lineage>
</organism>